<accession>A0A8J4CRF4</accession>
<dbReference type="EMBL" id="BNCP01000045">
    <property type="protein sequence ID" value="GIL88434.1"/>
    <property type="molecule type" value="Genomic_DNA"/>
</dbReference>
<evidence type="ECO:0000313" key="2">
    <source>
        <dbReference type="EMBL" id="GIL88434.1"/>
    </source>
</evidence>
<feature type="non-terminal residue" evidence="2">
    <location>
        <position position="1"/>
    </location>
</feature>
<comment type="caution">
    <text evidence="2">The sequence shown here is derived from an EMBL/GenBank/DDBJ whole genome shotgun (WGS) entry which is preliminary data.</text>
</comment>
<evidence type="ECO:0000313" key="3">
    <source>
        <dbReference type="Proteomes" id="UP000747110"/>
    </source>
</evidence>
<gene>
    <name evidence="2" type="ORF">Vretifemale_16395</name>
</gene>
<feature type="compositionally biased region" description="Low complexity" evidence="1">
    <location>
        <begin position="60"/>
        <end position="75"/>
    </location>
</feature>
<reference evidence="2" key="1">
    <citation type="journal article" date="2021" name="Proc. Natl. Acad. Sci. U.S.A.">
        <title>Three genomes in the algal genus Volvox reveal the fate of a haploid sex-determining region after a transition to homothallism.</title>
        <authorList>
            <person name="Yamamoto K."/>
            <person name="Hamaji T."/>
            <person name="Kawai-Toyooka H."/>
            <person name="Matsuzaki R."/>
            <person name="Takahashi F."/>
            <person name="Nishimura Y."/>
            <person name="Kawachi M."/>
            <person name="Noguchi H."/>
            <person name="Minakuchi Y."/>
            <person name="Umen J.G."/>
            <person name="Toyoda A."/>
            <person name="Nozaki H."/>
        </authorList>
    </citation>
    <scope>NUCLEOTIDE SEQUENCE</scope>
    <source>
        <strain evidence="2">NIES-3786</strain>
    </source>
</reference>
<dbReference type="AlphaFoldDB" id="A0A8J4CRF4"/>
<name>A0A8J4CRF4_9CHLO</name>
<dbReference type="Proteomes" id="UP000747110">
    <property type="component" value="Unassembled WGS sequence"/>
</dbReference>
<evidence type="ECO:0000256" key="1">
    <source>
        <dbReference type="SAM" id="MobiDB-lite"/>
    </source>
</evidence>
<proteinExistence type="predicted"/>
<keyword evidence="3" id="KW-1185">Reference proteome</keyword>
<sequence length="100" mass="10391">AASRMRALLAFDAPEARPCLASAASTIAFCFNFLMRSKSSCVRMRSASMGTPGVTDGRFSSSPTSPSLSSGGGSSLPPSLCRRFFFFSAAAACASANCRF</sequence>
<feature type="non-terminal residue" evidence="2">
    <location>
        <position position="100"/>
    </location>
</feature>
<feature type="region of interest" description="Disordered" evidence="1">
    <location>
        <begin position="49"/>
        <end position="75"/>
    </location>
</feature>
<organism evidence="2 3">
    <name type="scientific">Volvox reticuliferus</name>
    <dbReference type="NCBI Taxonomy" id="1737510"/>
    <lineage>
        <taxon>Eukaryota</taxon>
        <taxon>Viridiplantae</taxon>
        <taxon>Chlorophyta</taxon>
        <taxon>core chlorophytes</taxon>
        <taxon>Chlorophyceae</taxon>
        <taxon>CS clade</taxon>
        <taxon>Chlamydomonadales</taxon>
        <taxon>Volvocaceae</taxon>
        <taxon>Volvox</taxon>
    </lineage>
</organism>
<protein>
    <submittedName>
        <fullName evidence="2">Uncharacterized protein</fullName>
    </submittedName>
</protein>